<dbReference type="RefSeq" id="WP_073078653.1">
    <property type="nucleotide sequence ID" value="NZ_FRBL01000002.1"/>
</dbReference>
<name>A0A1M6XYB6_9BACT</name>
<dbReference type="InterPro" id="IPR007527">
    <property type="entry name" value="Znf_SWIM"/>
</dbReference>
<evidence type="ECO:0000259" key="2">
    <source>
        <dbReference type="PROSITE" id="PS50966"/>
    </source>
</evidence>
<sequence length="411" mass="47518">MVTAKSFPRSAAGTAILPLTKDYGISLEILKENCLDADLLTGIGVPTIKFMEYKSHQLTLNSFFPSNDYVVKFKIVDNSLQVVCSCKEKRPGTCLHAYKTIEAITGKYGKGYFSQLVRNNVFDLAFSYPASFDKEENERGISVKKRKEVMQLFPFEKSAYPLPLDEMLKLKVPPEVGFPAKRESLAFFVMLPHSGRQLPFLMPALGRLTIGNDKVLSWVKFLPMVESEHEKLMNVHQLDLSIKADQLREKSDALGEQRDYCREPNWDKQTQVIYNEWKKLFPMLQNEVFIYTYHYFGSRIFRRRPRPNKSNANRIAVCADTPVIYFKVTYTKERFQMDLGIKIKGKPISGFNISYPFFVIHQGRLYMFSTYQDAAIAQWYNRIGHICFFKEHKKDFGEAILTPLSEKYTIA</sequence>
<dbReference type="EMBL" id="FRBL01000002">
    <property type="protein sequence ID" value="SHL10805.1"/>
    <property type="molecule type" value="Genomic_DNA"/>
</dbReference>
<dbReference type="AlphaFoldDB" id="A0A1M6XYB6"/>
<reference evidence="3 4" key="1">
    <citation type="submission" date="2016-11" db="EMBL/GenBank/DDBJ databases">
        <authorList>
            <person name="Jaros S."/>
            <person name="Januszkiewicz K."/>
            <person name="Wedrychowicz H."/>
        </authorList>
    </citation>
    <scope>NUCLEOTIDE SEQUENCE [LARGE SCALE GENOMIC DNA]</scope>
    <source>
        <strain evidence="3 4">DSM 27406</strain>
    </source>
</reference>
<dbReference type="PROSITE" id="PS50966">
    <property type="entry name" value="ZF_SWIM"/>
    <property type="match status" value="1"/>
</dbReference>
<gene>
    <name evidence="3" type="ORF">SAMN05444266_10267</name>
</gene>
<keyword evidence="4" id="KW-1185">Reference proteome</keyword>
<evidence type="ECO:0000313" key="3">
    <source>
        <dbReference type="EMBL" id="SHL10805.1"/>
    </source>
</evidence>
<dbReference type="OrthoDB" id="631891at2"/>
<keyword evidence="1" id="KW-0479">Metal-binding</keyword>
<feature type="domain" description="SWIM-type" evidence="2">
    <location>
        <begin position="69"/>
        <end position="105"/>
    </location>
</feature>
<dbReference type="STRING" id="1419482.SAMN05444266_10267"/>
<dbReference type="GO" id="GO:0008270">
    <property type="term" value="F:zinc ion binding"/>
    <property type="evidence" value="ECO:0007669"/>
    <property type="project" value="UniProtKB-KW"/>
</dbReference>
<evidence type="ECO:0000313" key="4">
    <source>
        <dbReference type="Proteomes" id="UP000184420"/>
    </source>
</evidence>
<organism evidence="3 4">
    <name type="scientific">Chitinophaga jiangningensis</name>
    <dbReference type="NCBI Taxonomy" id="1419482"/>
    <lineage>
        <taxon>Bacteria</taxon>
        <taxon>Pseudomonadati</taxon>
        <taxon>Bacteroidota</taxon>
        <taxon>Chitinophagia</taxon>
        <taxon>Chitinophagales</taxon>
        <taxon>Chitinophagaceae</taxon>
        <taxon>Chitinophaga</taxon>
    </lineage>
</organism>
<dbReference type="Proteomes" id="UP000184420">
    <property type="component" value="Unassembled WGS sequence"/>
</dbReference>
<proteinExistence type="predicted"/>
<evidence type="ECO:0000256" key="1">
    <source>
        <dbReference type="PROSITE-ProRule" id="PRU00325"/>
    </source>
</evidence>
<accession>A0A1M6XYB6</accession>
<keyword evidence="1" id="KW-0863">Zinc-finger</keyword>
<protein>
    <recommendedName>
        <fullName evidence="2">SWIM-type domain-containing protein</fullName>
    </recommendedName>
</protein>
<keyword evidence="1" id="KW-0862">Zinc</keyword>